<dbReference type="AlphaFoldDB" id="A0A2M7RJC1"/>
<name>A0A2M7RJC1_9BACT</name>
<evidence type="ECO:0008006" key="3">
    <source>
        <dbReference type="Google" id="ProtNLM"/>
    </source>
</evidence>
<evidence type="ECO:0000313" key="2">
    <source>
        <dbReference type="Proteomes" id="UP000230779"/>
    </source>
</evidence>
<sequence>MEMQQFGEQYFEEPLPEFKIGEPVEDLQGNRGKVVELNNDHMHPNTLRVQFEGEELAHICRMDQLKKIEQN</sequence>
<proteinExistence type="predicted"/>
<accession>A0A2M7RJC1</accession>
<comment type="caution">
    <text evidence="1">The sequence shown here is derived from an EMBL/GenBank/DDBJ whole genome shotgun (WGS) entry which is preliminary data.</text>
</comment>
<reference evidence="1 2" key="1">
    <citation type="submission" date="2017-09" db="EMBL/GenBank/DDBJ databases">
        <title>Depth-based differentiation of microbial function through sediment-hosted aquifers and enrichment of novel symbionts in the deep terrestrial subsurface.</title>
        <authorList>
            <person name="Probst A.J."/>
            <person name="Ladd B."/>
            <person name="Jarett J.K."/>
            <person name="Geller-Mcgrath D.E."/>
            <person name="Sieber C.M."/>
            <person name="Emerson J.B."/>
            <person name="Anantharaman K."/>
            <person name="Thomas B.C."/>
            <person name="Malmstrom R."/>
            <person name="Stieglmeier M."/>
            <person name="Klingl A."/>
            <person name="Woyke T."/>
            <person name="Ryan C.M."/>
            <person name="Banfield J.F."/>
        </authorList>
    </citation>
    <scope>NUCLEOTIDE SEQUENCE [LARGE SCALE GENOMIC DNA]</scope>
    <source>
        <strain evidence="1">CG_4_10_14_0_8_um_filter_42_10</strain>
    </source>
</reference>
<dbReference type="EMBL" id="PFMD01000027">
    <property type="protein sequence ID" value="PIY96840.1"/>
    <property type="molecule type" value="Genomic_DNA"/>
</dbReference>
<gene>
    <name evidence="1" type="ORF">COY66_02860</name>
</gene>
<dbReference type="Proteomes" id="UP000230779">
    <property type="component" value="Unassembled WGS sequence"/>
</dbReference>
<protein>
    <recommendedName>
        <fullName evidence="3">KOW domain-containing protein</fullName>
    </recommendedName>
</protein>
<evidence type="ECO:0000313" key="1">
    <source>
        <dbReference type="EMBL" id="PIY96840.1"/>
    </source>
</evidence>
<organism evidence="1 2">
    <name type="scientific">Candidatus Kerfeldbacteria bacterium CG_4_10_14_0_8_um_filter_42_10</name>
    <dbReference type="NCBI Taxonomy" id="2014248"/>
    <lineage>
        <taxon>Bacteria</taxon>
        <taxon>Candidatus Kerfeldiibacteriota</taxon>
    </lineage>
</organism>